<organism evidence="9">
    <name type="scientific">Graphocephala atropunctata</name>
    <dbReference type="NCBI Taxonomy" id="36148"/>
    <lineage>
        <taxon>Eukaryota</taxon>
        <taxon>Metazoa</taxon>
        <taxon>Ecdysozoa</taxon>
        <taxon>Arthropoda</taxon>
        <taxon>Hexapoda</taxon>
        <taxon>Insecta</taxon>
        <taxon>Pterygota</taxon>
        <taxon>Neoptera</taxon>
        <taxon>Paraneoptera</taxon>
        <taxon>Hemiptera</taxon>
        <taxon>Auchenorrhyncha</taxon>
        <taxon>Membracoidea</taxon>
        <taxon>Cicadellidae</taxon>
        <taxon>Cicadellinae</taxon>
        <taxon>Cicadellini</taxon>
        <taxon>Graphocephala</taxon>
    </lineage>
</organism>
<evidence type="ECO:0000256" key="5">
    <source>
        <dbReference type="ARBA" id="ARBA00023211"/>
    </source>
</evidence>
<evidence type="ECO:0000256" key="3">
    <source>
        <dbReference type="ARBA" id="ARBA00022777"/>
    </source>
</evidence>
<keyword evidence="3" id="KW-0418">Kinase</keyword>
<dbReference type="Pfam" id="PF00294">
    <property type="entry name" value="PfkB"/>
    <property type="match status" value="1"/>
</dbReference>
<keyword evidence="2" id="KW-0479">Metal-binding</keyword>
<dbReference type="GO" id="GO:0016301">
    <property type="term" value="F:kinase activity"/>
    <property type="evidence" value="ECO:0007669"/>
    <property type="project" value="UniProtKB-KW"/>
</dbReference>
<evidence type="ECO:0000256" key="1">
    <source>
        <dbReference type="ARBA" id="ARBA00022679"/>
    </source>
</evidence>
<feature type="domain" description="Carbohydrate kinase PfkB" evidence="8">
    <location>
        <begin position="352"/>
        <end position="651"/>
    </location>
</feature>
<sequence length="676" mass="72323">MIMITRKLHRLARCIEVSQEVRSALDASRPVVALESTIITHGMPHPHNLETALQVENIIRDQNAVPATIAVVKGKLKVGLSPQDISYLASSSKDNVIKTSRRDLAYVLSKGLSGGTTVSGTMVAASSVGIKIFVTGGIGGVHRGGECTMDISADLTELGRTRLAVVCSGVKSILDIGRTLEYLETQGVCVATFGPTSDFPAFYTRRSGHLAPYQVTSAEEAANLVHSLDQLQLQSGLLIAVPVPEENQLIDDVVMESAIEKALKVAEERKITGKAVTPFILQQVSELTAGRSLQTNIALIKNNALIGAKIAVALAEAKWEKKKNEMDKPAQNTSQIFARPKTTQLSPIVIGGSILDSVVSVQEPFKVEGRTLAARIRQSGGGVGRNIADALGKLSLSPRLVTAVGNDQYGNFLLHRTMDHLEHEAVLVSPDLPTACYTVVLDQTGEFRVGLGDMEVHSLISPEHVRQHLGSTSAVVMDGNSPPDTIRFILEYCSKYAIPVIFEPTDVKKAAVPFQFELWKYLRLITPNIKELWEIATAIGLDVGIAPEDTSSTSIEEIASMATPLAEHIQTVIVTLGARGVLMVGRLEPSAPVTARYYASTRLDQVTSVSGAGDCLAAGVVSGLLAGMDEPRCVSAGLAAAHDSLQCYSAVPPQFTTTPRPAEYCEVGSILRRSSL</sequence>
<dbReference type="GO" id="GO:0005737">
    <property type="term" value="C:cytoplasm"/>
    <property type="evidence" value="ECO:0007669"/>
    <property type="project" value="TreeGrafter"/>
</dbReference>
<evidence type="ECO:0000256" key="2">
    <source>
        <dbReference type="ARBA" id="ARBA00022723"/>
    </source>
</evidence>
<dbReference type="AlphaFoldDB" id="A0A1B6M7Z3"/>
<keyword evidence="7" id="KW-0326">Glycosidase</keyword>
<dbReference type="Gene3D" id="3.40.1190.20">
    <property type="match status" value="1"/>
</dbReference>
<dbReference type="SUPFAM" id="SSF53613">
    <property type="entry name" value="Ribokinase-like"/>
    <property type="match status" value="1"/>
</dbReference>
<dbReference type="InterPro" id="IPR029056">
    <property type="entry name" value="Ribokinase-like"/>
</dbReference>
<dbReference type="EMBL" id="GEBQ01007932">
    <property type="protein sequence ID" value="JAT32045.1"/>
    <property type="molecule type" value="Transcribed_RNA"/>
</dbReference>
<accession>A0A1B6M7Z3</accession>
<dbReference type="InterPro" id="IPR002173">
    <property type="entry name" value="Carboh/pur_kinase_PfkB_CS"/>
</dbReference>
<evidence type="ECO:0000259" key="8">
    <source>
        <dbReference type="Pfam" id="PF00294"/>
    </source>
</evidence>
<dbReference type="HAMAP" id="MF_01876">
    <property type="entry name" value="PsiMP_glycosidase"/>
    <property type="match status" value="1"/>
</dbReference>
<keyword evidence="1" id="KW-0808">Transferase</keyword>
<dbReference type="GO" id="GO:0016798">
    <property type="term" value="F:hydrolase activity, acting on glycosyl bonds"/>
    <property type="evidence" value="ECO:0007669"/>
    <property type="project" value="UniProtKB-KW"/>
</dbReference>
<dbReference type="PANTHER" id="PTHR42909:SF1">
    <property type="entry name" value="CARBOHYDRATE KINASE PFKB DOMAIN-CONTAINING PROTEIN"/>
    <property type="match status" value="1"/>
</dbReference>
<dbReference type="InterPro" id="IPR011611">
    <property type="entry name" value="PfkB_dom"/>
</dbReference>
<dbReference type="PROSITE" id="PS00584">
    <property type="entry name" value="PFKB_KINASES_2"/>
    <property type="match status" value="1"/>
</dbReference>
<dbReference type="GO" id="GO:0006796">
    <property type="term" value="P:phosphate-containing compound metabolic process"/>
    <property type="evidence" value="ECO:0007669"/>
    <property type="project" value="UniProtKB-ARBA"/>
</dbReference>
<keyword evidence="6" id="KW-0456">Lyase</keyword>
<proteinExistence type="inferred from homology"/>
<dbReference type="GO" id="GO:0046872">
    <property type="term" value="F:metal ion binding"/>
    <property type="evidence" value="ECO:0007669"/>
    <property type="project" value="UniProtKB-KW"/>
</dbReference>
<dbReference type="GO" id="GO:0004730">
    <property type="term" value="F:pseudouridylate synthase activity"/>
    <property type="evidence" value="ECO:0007669"/>
    <property type="project" value="InterPro"/>
</dbReference>
<dbReference type="Gene3D" id="3.40.1790.10">
    <property type="entry name" value="Indigoidine synthase domain"/>
    <property type="match status" value="1"/>
</dbReference>
<dbReference type="InterPro" id="IPR022830">
    <property type="entry name" value="Indigdn_synthA-like"/>
</dbReference>
<evidence type="ECO:0000313" key="9">
    <source>
        <dbReference type="EMBL" id="JAT32045.1"/>
    </source>
</evidence>
<dbReference type="CDD" id="cd01941">
    <property type="entry name" value="YeiC_kinase_like"/>
    <property type="match status" value="1"/>
</dbReference>
<dbReference type="PANTHER" id="PTHR42909">
    <property type="entry name" value="ZGC:136858"/>
    <property type="match status" value="1"/>
</dbReference>
<dbReference type="SUPFAM" id="SSF110581">
    <property type="entry name" value="Indigoidine synthase A-like"/>
    <property type="match status" value="1"/>
</dbReference>
<evidence type="ECO:0000256" key="6">
    <source>
        <dbReference type="ARBA" id="ARBA00023239"/>
    </source>
</evidence>
<evidence type="ECO:0000256" key="4">
    <source>
        <dbReference type="ARBA" id="ARBA00022801"/>
    </source>
</evidence>
<protein>
    <recommendedName>
        <fullName evidence="8">Carbohydrate kinase PfkB domain-containing protein</fullName>
    </recommendedName>
</protein>
<evidence type="ECO:0000256" key="7">
    <source>
        <dbReference type="ARBA" id="ARBA00023295"/>
    </source>
</evidence>
<reference evidence="9" key="1">
    <citation type="submission" date="2015-11" db="EMBL/GenBank/DDBJ databases">
        <title>De novo transcriptome assembly of four potential Pierce s Disease insect vectors from Arizona vineyards.</title>
        <authorList>
            <person name="Tassone E.E."/>
        </authorList>
    </citation>
    <scope>NUCLEOTIDE SEQUENCE</scope>
</reference>
<dbReference type="InterPro" id="IPR007342">
    <property type="entry name" value="PsuG"/>
</dbReference>
<dbReference type="PROSITE" id="PS00583">
    <property type="entry name" value="PFKB_KINASES_1"/>
    <property type="match status" value="1"/>
</dbReference>
<keyword evidence="5" id="KW-0464">Manganese</keyword>
<gene>
    <name evidence="9" type="ORF">g.21234</name>
</gene>
<keyword evidence="4" id="KW-0378">Hydrolase</keyword>
<dbReference type="Pfam" id="PF04227">
    <property type="entry name" value="Indigoidine_A"/>
    <property type="match status" value="1"/>
</dbReference>
<name>A0A1B6M7Z3_9HEMI</name>